<comment type="subcellular location">
    <subcellularLocation>
        <location evidence="1">Cell membrane</location>
        <topology evidence="1">Multi-pass membrane protein</topology>
    </subcellularLocation>
</comment>
<keyword evidence="6 8" id="KW-1133">Transmembrane helix</keyword>
<dbReference type="AlphaFoldDB" id="A0A4Q7CMQ1"/>
<dbReference type="RefSeq" id="WP_130135456.1">
    <property type="nucleotide sequence ID" value="NZ_RQTE01000094.1"/>
</dbReference>
<dbReference type="GO" id="GO:0033214">
    <property type="term" value="P:siderophore-iron import into cell"/>
    <property type="evidence" value="ECO:0007669"/>
    <property type="project" value="TreeGrafter"/>
</dbReference>
<gene>
    <name evidence="9" type="ORF">EIG99_05910</name>
</gene>
<evidence type="ECO:0000256" key="1">
    <source>
        <dbReference type="ARBA" id="ARBA00004651"/>
    </source>
</evidence>
<dbReference type="CDD" id="cd06550">
    <property type="entry name" value="TM_ABC_iron-siderophores_like"/>
    <property type="match status" value="1"/>
</dbReference>
<reference evidence="9 10" key="1">
    <citation type="submission" date="2018-11" db="EMBL/GenBank/DDBJ databases">
        <title>Genomic profiling of Staphylococcus species from a Poultry farm system in KwaZulu-Natal, South Africa.</title>
        <authorList>
            <person name="Amoako D.G."/>
            <person name="Somboro A.M."/>
            <person name="Abia A.L.K."/>
            <person name="Bester L.A."/>
            <person name="Essack S.Y."/>
        </authorList>
    </citation>
    <scope>NUCLEOTIDE SEQUENCE [LARGE SCALE GENOMIC DNA]</scope>
    <source>
        <strain evidence="9 10">SA11</strain>
    </source>
</reference>
<dbReference type="InterPro" id="IPR000522">
    <property type="entry name" value="ABC_transptr_permease_BtuC"/>
</dbReference>
<dbReference type="Proteomes" id="UP000293854">
    <property type="component" value="Unassembled WGS sequence"/>
</dbReference>
<dbReference type="GO" id="GO:0022857">
    <property type="term" value="F:transmembrane transporter activity"/>
    <property type="evidence" value="ECO:0007669"/>
    <property type="project" value="InterPro"/>
</dbReference>
<dbReference type="Gene3D" id="1.10.3470.10">
    <property type="entry name" value="ABC transporter involved in vitamin B12 uptake, BtuC"/>
    <property type="match status" value="1"/>
</dbReference>
<evidence type="ECO:0000256" key="6">
    <source>
        <dbReference type="ARBA" id="ARBA00022989"/>
    </source>
</evidence>
<evidence type="ECO:0000313" key="10">
    <source>
        <dbReference type="Proteomes" id="UP000293854"/>
    </source>
</evidence>
<sequence>MRDKKIILSWMIALVCSIAISLLWHLGSWSDPLNNSILLEVRLPRMLEALLAGIGLSIAGQMFQTVLNNPLSDSLTLGLASGSVLGSGIAVFIGLTSLWIPLASMIASVLTLMIVLTLTSIMSKGYPMRALILSGIMIGALFNAFLYLLVLLDERRLKNIVMYMFGGFSAAEMREVFVMTPVIAICLVLLILLLPKIKLLQVGALKAQSLSLNVTQVMYSVLAIASIMTAVIISYTGIIGFIGMIVPQLIRRTYRFKLGGQLLLNGMIGGTVMVLADSLGAQLLVPTEIPASIILALLGIPVLGYLIATQPR</sequence>
<keyword evidence="7 8" id="KW-0472">Membrane</keyword>
<dbReference type="PANTHER" id="PTHR30472">
    <property type="entry name" value="FERRIC ENTEROBACTIN TRANSPORT SYSTEM PERMEASE PROTEIN"/>
    <property type="match status" value="1"/>
</dbReference>
<comment type="similarity">
    <text evidence="2">Belongs to the binding-protein-dependent transport system permease family. FecCD subfamily.</text>
</comment>
<feature type="transmembrane region" description="Helical" evidence="8">
    <location>
        <begin position="173"/>
        <end position="197"/>
    </location>
</feature>
<evidence type="ECO:0000256" key="2">
    <source>
        <dbReference type="ARBA" id="ARBA00007935"/>
    </source>
</evidence>
<feature type="transmembrane region" description="Helical" evidence="8">
    <location>
        <begin position="102"/>
        <end position="122"/>
    </location>
</feature>
<accession>A0A4Q7CMQ1</accession>
<dbReference type="InterPro" id="IPR037294">
    <property type="entry name" value="ABC_BtuC-like"/>
</dbReference>
<evidence type="ECO:0000256" key="4">
    <source>
        <dbReference type="ARBA" id="ARBA00022475"/>
    </source>
</evidence>
<feature type="transmembrane region" description="Helical" evidence="8">
    <location>
        <begin position="128"/>
        <end position="152"/>
    </location>
</feature>
<organism evidence="9 10">
    <name type="scientific">Staphylococcus condimenti</name>
    <dbReference type="NCBI Taxonomy" id="70255"/>
    <lineage>
        <taxon>Bacteria</taxon>
        <taxon>Bacillati</taxon>
        <taxon>Bacillota</taxon>
        <taxon>Bacilli</taxon>
        <taxon>Bacillales</taxon>
        <taxon>Staphylococcaceae</taxon>
        <taxon>Staphylococcus</taxon>
    </lineage>
</organism>
<proteinExistence type="inferred from homology"/>
<dbReference type="PANTHER" id="PTHR30472:SF25">
    <property type="entry name" value="ABC TRANSPORTER PERMEASE PROTEIN MJ0876-RELATED"/>
    <property type="match status" value="1"/>
</dbReference>
<name>A0A4Q7CMQ1_9STAP</name>
<keyword evidence="3" id="KW-0813">Transport</keyword>
<dbReference type="Pfam" id="PF01032">
    <property type="entry name" value="FecCD"/>
    <property type="match status" value="1"/>
</dbReference>
<feature type="transmembrane region" description="Helical" evidence="8">
    <location>
        <begin position="262"/>
        <end position="283"/>
    </location>
</feature>
<keyword evidence="4" id="KW-1003">Cell membrane</keyword>
<evidence type="ECO:0000256" key="7">
    <source>
        <dbReference type="ARBA" id="ARBA00023136"/>
    </source>
</evidence>
<feature type="transmembrane region" description="Helical" evidence="8">
    <location>
        <begin position="75"/>
        <end position="95"/>
    </location>
</feature>
<dbReference type="GO" id="GO:0005886">
    <property type="term" value="C:plasma membrane"/>
    <property type="evidence" value="ECO:0007669"/>
    <property type="project" value="UniProtKB-SubCell"/>
</dbReference>
<dbReference type="EMBL" id="RQTE01000094">
    <property type="protein sequence ID" value="RZI02583.1"/>
    <property type="molecule type" value="Genomic_DNA"/>
</dbReference>
<protein>
    <submittedName>
        <fullName evidence="9">Iron ABC transporter permease</fullName>
    </submittedName>
</protein>
<evidence type="ECO:0000313" key="9">
    <source>
        <dbReference type="EMBL" id="RZI02583.1"/>
    </source>
</evidence>
<feature type="transmembrane region" description="Helical" evidence="8">
    <location>
        <begin position="6"/>
        <end position="26"/>
    </location>
</feature>
<evidence type="ECO:0000256" key="3">
    <source>
        <dbReference type="ARBA" id="ARBA00022448"/>
    </source>
</evidence>
<feature type="transmembrane region" description="Helical" evidence="8">
    <location>
        <begin position="289"/>
        <end position="308"/>
    </location>
</feature>
<evidence type="ECO:0000256" key="5">
    <source>
        <dbReference type="ARBA" id="ARBA00022692"/>
    </source>
</evidence>
<feature type="transmembrane region" description="Helical" evidence="8">
    <location>
        <begin position="217"/>
        <end position="250"/>
    </location>
</feature>
<comment type="caution">
    <text evidence="9">The sequence shown here is derived from an EMBL/GenBank/DDBJ whole genome shotgun (WGS) entry which is preliminary data.</text>
</comment>
<evidence type="ECO:0000256" key="8">
    <source>
        <dbReference type="SAM" id="Phobius"/>
    </source>
</evidence>
<dbReference type="SUPFAM" id="SSF81345">
    <property type="entry name" value="ABC transporter involved in vitamin B12 uptake, BtuC"/>
    <property type="match status" value="1"/>
</dbReference>
<keyword evidence="5 8" id="KW-0812">Transmembrane</keyword>